<organism evidence="7 8">
    <name type="scientific">Aspergillus terreus (strain NIH 2624 / FGSC A1156)</name>
    <dbReference type="NCBI Taxonomy" id="341663"/>
    <lineage>
        <taxon>Eukaryota</taxon>
        <taxon>Fungi</taxon>
        <taxon>Dikarya</taxon>
        <taxon>Ascomycota</taxon>
        <taxon>Pezizomycotina</taxon>
        <taxon>Eurotiomycetes</taxon>
        <taxon>Eurotiomycetidae</taxon>
        <taxon>Eurotiales</taxon>
        <taxon>Aspergillaceae</taxon>
        <taxon>Aspergillus</taxon>
        <taxon>Aspergillus subgen. Circumdati</taxon>
    </lineage>
</organism>
<dbReference type="AlphaFoldDB" id="Q0CEK0"/>
<evidence type="ECO:0000313" key="7">
    <source>
        <dbReference type="EMBL" id="EAU32146.1"/>
    </source>
</evidence>
<evidence type="ECO:0000256" key="1">
    <source>
        <dbReference type="ARBA" id="ARBA00023015"/>
    </source>
</evidence>
<dbReference type="eggNOG" id="ENOG502SUW5">
    <property type="taxonomic scope" value="Eukaryota"/>
</dbReference>
<dbReference type="GO" id="GO:0003677">
    <property type="term" value="F:DNA binding"/>
    <property type="evidence" value="ECO:0007669"/>
    <property type="project" value="UniProtKB-KW"/>
</dbReference>
<sequence length="494" mass="54563">MNQEISVPVTPLPKSVKVRSTCNACQQAKIRCSHEKPACRRCLKQNLVCIYSVSRRLGRPAKKRDPRQENDQRFCDDAEGPSLPSNRKARSPRKKIKDEAVQRKMHDKGVSLDNVDRMLLDQVAFDDAMMDDIQADAFMQNSCFLGGEKGSPFSAELPQDRNILDLHPSMDTMAANEMAGYTTGFQPGLSTAPDPISSGHSYSPLNPFTSANESLLEATSCLGSLKREALAFTPPISALERLTNNSTTAEASCKTGPTDVPRTSRDYVFSADAGRTNFKITNPAPSRPLQCQCHQCHEQIVKELIRFNICACRTGPDVTIDSILSSQRLLQQLADTILQCGTCSKSGVNLLMVVVVSIDSLVSALEAIISVENGLMDGLFPDFHEYHAYSFCRDISSTPTSRWNKGGGYHIKAQVESCPLLVGGFCVPGDEKFSFVLQVLHSRLSGLLNTIRRIRLCAQDVLDIPASRGKLVLVTETDRRLQLIMMKMKMLTKR</sequence>
<dbReference type="OrthoDB" id="2943660at2759"/>
<protein>
    <recommendedName>
        <fullName evidence="6">Zn(2)-C6 fungal-type domain-containing protein</fullName>
    </recommendedName>
</protein>
<dbReference type="EMBL" id="CH476604">
    <property type="protein sequence ID" value="EAU32146.1"/>
    <property type="molecule type" value="Genomic_DNA"/>
</dbReference>
<accession>Q0CEK0</accession>
<feature type="domain" description="Zn(2)-C6 fungal-type" evidence="6">
    <location>
        <begin position="21"/>
        <end position="51"/>
    </location>
</feature>
<keyword evidence="2" id="KW-0238">DNA-binding</keyword>
<dbReference type="InterPro" id="IPR001138">
    <property type="entry name" value="Zn2Cys6_DnaBD"/>
</dbReference>
<dbReference type="PROSITE" id="PS50048">
    <property type="entry name" value="ZN2_CY6_FUNGAL_2"/>
    <property type="match status" value="1"/>
</dbReference>
<dbReference type="HOGENOM" id="CLU_026573_0_0_1"/>
<dbReference type="PANTHER" id="PTHR31069">
    <property type="entry name" value="OLEATE-ACTIVATED TRANSCRIPTION FACTOR 1-RELATED"/>
    <property type="match status" value="1"/>
</dbReference>
<dbReference type="SUPFAM" id="SSF57701">
    <property type="entry name" value="Zn2/Cys6 DNA-binding domain"/>
    <property type="match status" value="1"/>
</dbReference>
<feature type="compositionally biased region" description="Basic and acidic residues" evidence="5">
    <location>
        <begin position="66"/>
        <end position="76"/>
    </location>
</feature>
<evidence type="ECO:0000256" key="2">
    <source>
        <dbReference type="ARBA" id="ARBA00023125"/>
    </source>
</evidence>
<evidence type="ECO:0000256" key="5">
    <source>
        <dbReference type="SAM" id="MobiDB-lite"/>
    </source>
</evidence>
<keyword evidence="1" id="KW-0805">Transcription regulation</keyword>
<reference evidence="8" key="1">
    <citation type="submission" date="2005-09" db="EMBL/GenBank/DDBJ databases">
        <title>Annotation of the Aspergillus terreus NIH2624 genome.</title>
        <authorList>
            <person name="Birren B.W."/>
            <person name="Lander E.S."/>
            <person name="Galagan J.E."/>
            <person name="Nusbaum C."/>
            <person name="Devon K."/>
            <person name="Henn M."/>
            <person name="Ma L.-J."/>
            <person name="Jaffe D.B."/>
            <person name="Butler J."/>
            <person name="Alvarez P."/>
            <person name="Gnerre S."/>
            <person name="Grabherr M."/>
            <person name="Kleber M."/>
            <person name="Mauceli E.W."/>
            <person name="Brockman W."/>
            <person name="Rounsley S."/>
            <person name="Young S.K."/>
            <person name="LaButti K."/>
            <person name="Pushparaj V."/>
            <person name="DeCaprio D."/>
            <person name="Crawford M."/>
            <person name="Koehrsen M."/>
            <person name="Engels R."/>
            <person name="Montgomery P."/>
            <person name="Pearson M."/>
            <person name="Howarth C."/>
            <person name="Larson L."/>
            <person name="Luoma S."/>
            <person name="White J."/>
            <person name="Alvarado L."/>
            <person name="Kodira C.D."/>
            <person name="Zeng Q."/>
            <person name="Oleary S."/>
            <person name="Yandava C."/>
            <person name="Denning D.W."/>
            <person name="Nierman W.C."/>
            <person name="Milne T."/>
            <person name="Madden K."/>
        </authorList>
    </citation>
    <scope>NUCLEOTIDE SEQUENCE [LARGE SCALE GENOMIC DNA]</scope>
    <source>
        <strain evidence="8">NIH 2624 / FGSC A1156</strain>
    </source>
</reference>
<feature type="compositionally biased region" description="Basic and acidic residues" evidence="5">
    <location>
        <begin position="96"/>
        <end position="108"/>
    </location>
</feature>
<dbReference type="GO" id="GO:0008270">
    <property type="term" value="F:zinc ion binding"/>
    <property type="evidence" value="ECO:0007669"/>
    <property type="project" value="InterPro"/>
</dbReference>
<evidence type="ECO:0000256" key="3">
    <source>
        <dbReference type="ARBA" id="ARBA00023163"/>
    </source>
</evidence>
<dbReference type="InterPro" id="IPR050675">
    <property type="entry name" value="OAF3"/>
</dbReference>
<dbReference type="RefSeq" id="XP_001216505.1">
    <property type="nucleotide sequence ID" value="XM_001216505.1"/>
</dbReference>
<dbReference type="OMA" id="CIYSMSR"/>
<evidence type="ECO:0000259" key="6">
    <source>
        <dbReference type="PROSITE" id="PS50048"/>
    </source>
</evidence>
<dbReference type="InterPro" id="IPR036864">
    <property type="entry name" value="Zn2-C6_fun-type_DNA-bd_sf"/>
</dbReference>
<dbReference type="PRINTS" id="PR00755">
    <property type="entry name" value="AFLATOXINBRP"/>
</dbReference>
<dbReference type="Gene3D" id="4.10.240.10">
    <property type="entry name" value="Zn(2)-C6 fungal-type DNA-binding domain"/>
    <property type="match status" value="1"/>
</dbReference>
<dbReference type="SMART" id="SM00066">
    <property type="entry name" value="GAL4"/>
    <property type="match status" value="1"/>
</dbReference>
<dbReference type="GO" id="GO:0000981">
    <property type="term" value="F:DNA-binding transcription factor activity, RNA polymerase II-specific"/>
    <property type="evidence" value="ECO:0007669"/>
    <property type="project" value="InterPro"/>
</dbReference>
<keyword evidence="3" id="KW-0804">Transcription</keyword>
<gene>
    <name evidence="7" type="ORF">ATEG_07884</name>
</gene>
<dbReference type="VEuPathDB" id="FungiDB:ATEG_07884"/>
<dbReference type="STRING" id="341663.Q0CEK0"/>
<evidence type="ECO:0000256" key="4">
    <source>
        <dbReference type="ARBA" id="ARBA00023242"/>
    </source>
</evidence>
<dbReference type="CDD" id="cd00067">
    <property type="entry name" value="GAL4"/>
    <property type="match status" value="1"/>
</dbReference>
<dbReference type="Proteomes" id="UP000007963">
    <property type="component" value="Unassembled WGS sequence"/>
</dbReference>
<dbReference type="PANTHER" id="PTHR31069:SF26">
    <property type="entry name" value="ZN(2)-C6 FUNGAL-TYPE DOMAIN-CONTAINING PROTEIN"/>
    <property type="match status" value="1"/>
</dbReference>
<proteinExistence type="predicted"/>
<dbReference type="Pfam" id="PF00172">
    <property type="entry name" value="Zn_clus"/>
    <property type="match status" value="1"/>
</dbReference>
<feature type="region of interest" description="Disordered" evidence="5">
    <location>
        <begin position="59"/>
        <end position="108"/>
    </location>
</feature>
<evidence type="ECO:0000313" key="8">
    <source>
        <dbReference type="Proteomes" id="UP000007963"/>
    </source>
</evidence>
<name>Q0CEK0_ASPTN</name>
<dbReference type="GeneID" id="4322607"/>
<keyword evidence="4" id="KW-0539">Nucleus</keyword>
<dbReference type="GO" id="GO:0009893">
    <property type="term" value="P:positive regulation of metabolic process"/>
    <property type="evidence" value="ECO:0007669"/>
    <property type="project" value="UniProtKB-ARBA"/>
</dbReference>